<dbReference type="Gene3D" id="3.30.720.120">
    <property type="match status" value="1"/>
</dbReference>
<dbReference type="AlphaFoldDB" id="A0A246J2S3"/>
<accession>A0A246J2S3</accession>
<dbReference type="PANTHER" id="PTHR34109">
    <property type="entry name" value="BNAUNNG04460D PROTEIN-RELATED"/>
    <property type="match status" value="1"/>
</dbReference>
<sequence>MKPTPAGWPRLSSAVFYTSASRAIPWLCEAFGFEVQLRVDGEHGEVVHSQLTYGEALIMVSEGGEGERSQRFGIPLRSPQGVGGANTQSLMIYVDDAQAHCEHARQAGARIVHEPKVEDYGPEYWADKSYGVLDLDGHLWWFVERVRG</sequence>
<dbReference type="InterPro" id="IPR029068">
    <property type="entry name" value="Glyas_Bleomycin-R_OHBP_Dase"/>
</dbReference>
<dbReference type="Gene3D" id="3.30.720.110">
    <property type="match status" value="1"/>
</dbReference>
<evidence type="ECO:0000313" key="3">
    <source>
        <dbReference type="Proteomes" id="UP000197468"/>
    </source>
</evidence>
<name>A0A246J2S3_9BURK</name>
<dbReference type="RefSeq" id="WP_088386553.1">
    <property type="nucleotide sequence ID" value="NZ_NIOF01000010.1"/>
</dbReference>
<dbReference type="InterPro" id="IPR037523">
    <property type="entry name" value="VOC_core"/>
</dbReference>
<keyword evidence="3" id="KW-1185">Reference proteome</keyword>
<dbReference type="PANTHER" id="PTHR34109:SF1">
    <property type="entry name" value="VOC DOMAIN-CONTAINING PROTEIN"/>
    <property type="match status" value="1"/>
</dbReference>
<proteinExistence type="predicted"/>
<comment type="caution">
    <text evidence="2">The sequence shown here is derived from an EMBL/GenBank/DDBJ whole genome shotgun (WGS) entry which is preliminary data.</text>
</comment>
<reference evidence="2 3" key="1">
    <citation type="journal article" date="2008" name="Int. J. Syst. Evol. Microbiol.">
        <title>Description of Roseateles aquatilis sp. nov. and Roseateles terrae sp. nov., in the class Betaproteobacteria, and emended description of the genus Roseateles.</title>
        <authorList>
            <person name="Gomila M."/>
            <person name="Bowien B."/>
            <person name="Falsen E."/>
            <person name="Moore E.R."/>
            <person name="Lalucat J."/>
        </authorList>
    </citation>
    <scope>NUCLEOTIDE SEQUENCE [LARGE SCALE GENOMIC DNA]</scope>
    <source>
        <strain evidence="2 3">CCUG 48205</strain>
    </source>
</reference>
<dbReference type="InterPro" id="IPR004360">
    <property type="entry name" value="Glyas_Fos-R_dOase_dom"/>
</dbReference>
<organism evidence="2 3">
    <name type="scientific">Roseateles aquatilis</name>
    <dbReference type="NCBI Taxonomy" id="431061"/>
    <lineage>
        <taxon>Bacteria</taxon>
        <taxon>Pseudomonadati</taxon>
        <taxon>Pseudomonadota</taxon>
        <taxon>Betaproteobacteria</taxon>
        <taxon>Burkholderiales</taxon>
        <taxon>Sphaerotilaceae</taxon>
        <taxon>Roseateles</taxon>
    </lineage>
</organism>
<dbReference type="PROSITE" id="PS51819">
    <property type="entry name" value="VOC"/>
    <property type="match status" value="1"/>
</dbReference>
<feature type="domain" description="VOC" evidence="1">
    <location>
        <begin position="9"/>
        <end position="145"/>
    </location>
</feature>
<dbReference type="Proteomes" id="UP000197468">
    <property type="component" value="Unassembled WGS sequence"/>
</dbReference>
<evidence type="ECO:0000313" key="2">
    <source>
        <dbReference type="EMBL" id="OWQ86885.1"/>
    </source>
</evidence>
<dbReference type="SUPFAM" id="SSF54593">
    <property type="entry name" value="Glyoxalase/Bleomycin resistance protein/Dihydroxybiphenyl dioxygenase"/>
    <property type="match status" value="1"/>
</dbReference>
<dbReference type="Pfam" id="PF00903">
    <property type="entry name" value="Glyoxalase"/>
    <property type="match status" value="1"/>
</dbReference>
<gene>
    <name evidence="2" type="ORF">CDN99_19440</name>
</gene>
<evidence type="ECO:0000259" key="1">
    <source>
        <dbReference type="PROSITE" id="PS51819"/>
    </source>
</evidence>
<dbReference type="OrthoDB" id="9795306at2"/>
<protein>
    <recommendedName>
        <fullName evidence="1">VOC domain-containing protein</fullName>
    </recommendedName>
</protein>
<dbReference type="EMBL" id="NIOF01000010">
    <property type="protein sequence ID" value="OWQ86885.1"/>
    <property type="molecule type" value="Genomic_DNA"/>
</dbReference>